<sequence>MGMNGIEEDFIAVDGGLQRRNRVADHILKIFLKADQVERGHQNLFAVRFDGQRHGFQPRMNALGDTLVILAVERNSFTGRRCNVGFAPPGKKFLIHLHCPYWKS</sequence>
<accession>A0A645F1W8</accession>
<comment type="caution">
    <text evidence="1">The sequence shown here is derived from an EMBL/GenBank/DDBJ whole genome shotgun (WGS) entry which is preliminary data.</text>
</comment>
<reference evidence="1" key="1">
    <citation type="submission" date="2019-08" db="EMBL/GenBank/DDBJ databases">
        <authorList>
            <person name="Kucharzyk K."/>
            <person name="Murdoch R.W."/>
            <person name="Higgins S."/>
            <person name="Loffler F."/>
        </authorList>
    </citation>
    <scope>NUCLEOTIDE SEQUENCE</scope>
</reference>
<dbReference type="AlphaFoldDB" id="A0A645F1W8"/>
<proteinExistence type="predicted"/>
<protein>
    <submittedName>
        <fullName evidence="1">Uncharacterized protein</fullName>
    </submittedName>
</protein>
<evidence type="ECO:0000313" key="1">
    <source>
        <dbReference type="EMBL" id="MPN06614.1"/>
    </source>
</evidence>
<name>A0A645F1W8_9ZZZZ</name>
<dbReference type="EMBL" id="VSSQ01052541">
    <property type="protein sequence ID" value="MPN06614.1"/>
    <property type="molecule type" value="Genomic_DNA"/>
</dbReference>
<gene>
    <name evidence="1" type="ORF">SDC9_153870</name>
</gene>
<organism evidence="1">
    <name type="scientific">bioreactor metagenome</name>
    <dbReference type="NCBI Taxonomy" id="1076179"/>
    <lineage>
        <taxon>unclassified sequences</taxon>
        <taxon>metagenomes</taxon>
        <taxon>ecological metagenomes</taxon>
    </lineage>
</organism>